<feature type="region of interest" description="Disordered" evidence="1">
    <location>
        <begin position="450"/>
        <end position="553"/>
    </location>
</feature>
<dbReference type="GO" id="GO:0006893">
    <property type="term" value="P:Golgi to plasma membrane transport"/>
    <property type="evidence" value="ECO:0007669"/>
    <property type="project" value="TreeGrafter"/>
</dbReference>
<dbReference type="InterPro" id="IPR015374">
    <property type="entry name" value="ChAPs"/>
</dbReference>
<reference evidence="3" key="1">
    <citation type="journal article" date="2022" name="Proc. Natl. Acad. Sci. U.S.A.">
        <title>Life cycle and functional genomics of the unicellular red alga Galdieria for elucidating algal and plant evolution and industrial use.</title>
        <authorList>
            <person name="Hirooka S."/>
            <person name="Itabashi T."/>
            <person name="Ichinose T.M."/>
            <person name="Onuma R."/>
            <person name="Fujiwara T."/>
            <person name="Yamashita S."/>
            <person name="Jong L.W."/>
            <person name="Tomita R."/>
            <person name="Iwane A.H."/>
            <person name="Miyagishima S.Y."/>
        </authorList>
    </citation>
    <scope>NUCLEOTIDE SEQUENCE</scope>
    <source>
        <strain evidence="3">NBRC 102759</strain>
    </source>
</reference>
<dbReference type="EMBL" id="BQMJ01000038">
    <property type="protein sequence ID" value="GJQ12913.1"/>
    <property type="molecule type" value="Genomic_DNA"/>
</dbReference>
<organism evidence="3 4">
    <name type="scientific">Galdieria partita</name>
    <dbReference type="NCBI Taxonomy" id="83374"/>
    <lineage>
        <taxon>Eukaryota</taxon>
        <taxon>Rhodophyta</taxon>
        <taxon>Bangiophyceae</taxon>
        <taxon>Galdieriales</taxon>
        <taxon>Galdieriaceae</taxon>
        <taxon>Galdieria</taxon>
    </lineage>
</organism>
<dbReference type="AlphaFoldDB" id="A0A9C7PXU9"/>
<dbReference type="GO" id="GO:0034044">
    <property type="term" value="C:exomer complex"/>
    <property type="evidence" value="ECO:0007669"/>
    <property type="project" value="UniProtKB-ARBA"/>
</dbReference>
<sequence length="806" mass="88733">MSSDVLHGTPEVIEKGTGGFAAEARQRHLTNFSGFGPPDLVCISKHWRGVVGKGVTQGYFHFVRGIKAENTASISTYLGRLIKHGLEGASWYSGGGYKIVSAACRSYNSFSKCDIVVKVDVPGSVSSIALFPDGHEEETSELIWKEAFVCSVLRASEGVGEYPLYPCLVVFQPLDSLLDEKNFLVAASEIISRWPLVGSGRPGLVFGDNPSAVTPATCLVAEALFRYFAQDSRFEQAQKFFEIEVGGKDVELKYFACKALKELGNFSSARSLIDTVVQECPSSSAALVMSSQLYLETGQLDAAFIEAKKAVEVNEKDTLAWIHLANLYVEKGDLVESLIALNAAIMEPPALDPFLRELLPARKRMTKPFPNTSGGTDIIRVLAKRLHEERIGPATGVDESLAELSATLMTDPEKQAYQVLVKALNKFGWDEILNARSDAFIMEADISHLSEEQETSTEQVHETDEEKKQEAASSSHEHAESSVDSVAYSSPETKYSEVHSSPGKDPSSSAEANGTEGQTENVAAKENQVQENDFSSVKEDKVREVGGSSEQRILKNKQMSLEVYSSRGHKKKMCTPWLDFLVNNMYEDLRALAIWQAEDEQMAQNLRNTSGTSTSNTSAQTNQASSSALNNQNATSSQTSQRQNGDSHISQSLDAEQIAKQTKRPPVDWLRRGELARRIQRSSDAERAFRIAIILSSKNAGAEKSATVSPWLSLLEMYAEDGFASEALVAADAVWNFMDSHADRVSTSSFTPPVPAVRRAIFKLVHKHGLHKIREQVMDKRITINRHRIQSVLLDAVEWKVSGYDR</sequence>
<evidence type="ECO:0000313" key="3">
    <source>
        <dbReference type="EMBL" id="GJQ12913.1"/>
    </source>
</evidence>
<dbReference type="PANTHER" id="PTHR31975:SF1">
    <property type="entry name" value="BUD SITE SELECTION PROTEIN 7-RELATED"/>
    <property type="match status" value="1"/>
</dbReference>
<name>A0A9C7PXU9_9RHOD</name>
<dbReference type="Proteomes" id="UP001061958">
    <property type="component" value="Unassembled WGS sequence"/>
</dbReference>
<gene>
    <name evidence="2" type="ORF">GpartN1_g4096.t1</name>
    <name evidence="3" type="ORF">GpartN1_g4704.t1</name>
</gene>
<dbReference type="EMBL" id="BQMJ01000032">
    <property type="protein sequence ID" value="GJQ12305.1"/>
    <property type="molecule type" value="Genomic_DNA"/>
</dbReference>
<dbReference type="InterPro" id="IPR019734">
    <property type="entry name" value="TPR_rpt"/>
</dbReference>
<reference evidence="3" key="2">
    <citation type="submission" date="2022-01" db="EMBL/GenBank/DDBJ databases">
        <authorList>
            <person name="Hirooka S."/>
            <person name="Miyagishima S.Y."/>
        </authorList>
    </citation>
    <scope>NUCLEOTIDE SEQUENCE</scope>
    <source>
        <strain evidence="3">NBRC 102759</strain>
    </source>
</reference>
<dbReference type="SUPFAM" id="SSF48452">
    <property type="entry name" value="TPR-like"/>
    <property type="match status" value="1"/>
</dbReference>
<dbReference type="PANTHER" id="PTHR31975">
    <property type="entry name" value="BUD SITE SELECTION PROTEIN 7-RELATED"/>
    <property type="match status" value="1"/>
</dbReference>
<proteinExistence type="predicted"/>
<feature type="compositionally biased region" description="Basic and acidic residues" evidence="1">
    <location>
        <begin position="459"/>
        <end position="481"/>
    </location>
</feature>
<evidence type="ECO:0000313" key="4">
    <source>
        <dbReference type="Proteomes" id="UP001061958"/>
    </source>
</evidence>
<feature type="region of interest" description="Disordered" evidence="1">
    <location>
        <begin position="607"/>
        <end position="665"/>
    </location>
</feature>
<dbReference type="Gene3D" id="1.25.40.10">
    <property type="entry name" value="Tetratricopeptide repeat domain"/>
    <property type="match status" value="2"/>
</dbReference>
<protein>
    <submittedName>
        <fullName evidence="3">Uncharacterized protein</fullName>
    </submittedName>
</protein>
<dbReference type="Pfam" id="PF09295">
    <property type="entry name" value="ChAPs"/>
    <property type="match status" value="1"/>
</dbReference>
<feature type="compositionally biased region" description="Polar residues" evidence="1">
    <location>
        <begin position="483"/>
        <end position="493"/>
    </location>
</feature>
<evidence type="ECO:0000256" key="1">
    <source>
        <dbReference type="SAM" id="MobiDB-lite"/>
    </source>
</evidence>
<keyword evidence="4" id="KW-1185">Reference proteome</keyword>
<dbReference type="InterPro" id="IPR011990">
    <property type="entry name" value="TPR-like_helical_dom_sf"/>
</dbReference>
<accession>A0A9C7PXU9</accession>
<feature type="compositionally biased region" description="Polar residues" evidence="1">
    <location>
        <begin position="639"/>
        <end position="654"/>
    </location>
</feature>
<dbReference type="SMART" id="SM00028">
    <property type="entry name" value="TPR"/>
    <property type="match status" value="3"/>
</dbReference>
<comment type="caution">
    <text evidence="3">The sequence shown here is derived from an EMBL/GenBank/DDBJ whole genome shotgun (WGS) entry which is preliminary data.</text>
</comment>
<feature type="compositionally biased region" description="Low complexity" evidence="1">
    <location>
        <begin position="608"/>
        <end position="638"/>
    </location>
</feature>
<feature type="compositionally biased region" description="Polar residues" evidence="1">
    <location>
        <begin position="506"/>
        <end position="535"/>
    </location>
</feature>
<evidence type="ECO:0000313" key="2">
    <source>
        <dbReference type="EMBL" id="GJQ12305.1"/>
    </source>
</evidence>
<dbReference type="OrthoDB" id="434695at2759"/>